<dbReference type="PANTHER" id="PTHR24148">
    <property type="entry name" value="ANKYRIN REPEAT DOMAIN-CONTAINING PROTEIN 39 HOMOLOG-RELATED"/>
    <property type="match status" value="1"/>
</dbReference>
<dbReference type="InterPro" id="IPR010730">
    <property type="entry name" value="HET"/>
</dbReference>
<reference evidence="2" key="1">
    <citation type="submission" date="2021-03" db="EMBL/GenBank/DDBJ databases">
        <authorList>
            <person name="Tagirdzhanova G."/>
        </authorList>
    </citation>
    <scope>NUCLEOTIDE SEQUENCE</scope>
</reference>
<evidence type="ECO:0000313" key="2">
    <source>
        <dbReference type="EMBL" id="CAF9932785.1"/>
    </source>
</evidence>
<accession>A0A8H3ITE9</accession>
<gene>
    <name evidence="2" type="ORF">IMSHALPRED_008983</name>
</gene>
<dbReference type="InterPro" id="IPR052895">
    <property type="entry name" value="HetReg/Transcr_Mod"/>
</dbReference>
<organism evidence="2 3">
    <name type="scientific">Imshaugia aleurites</name>
    <dbReference type="NCBI Taxonomy" id="172621"/>
    <lineage>
        <taxon>Eukaryota</taxon>
        <taxon>Fungi</taxon>
        <taxon>Dikarya</taxon>
        <taxon>Ascomycota</taxon>
        <taxon>Pezizomycotina</taxon>
        <taxon>Lecanoromycetes</taxon>
        <taxon>OSLEUM clade</taxon>
        <taxon>Lecanoromycetidae</taxon>
        <taxon>Lecanorales</taxon>
        <taxon>Lecanorineae</taxon>
        <taxon>Parmeliaceae</taxon>
        <taxon>Imshaugia</taxon>
    </lineage>
</organism>
<keyword evidence="3" id="KW-1185">Reference proteome</keyword>
<feature type="domain" description="Heterokaryon incompatibility" evidence="1">
    <location>
        <begin position="55"/>
        <end position="209"/>
    </location>
</feature>
<proteinExistence type="predicted"/>
<evidence type="ECO:0000313" key="3">
    <source>
        <dbReference type="Proteomes" id="UP000664534"/>
    </source>
</evidence>
<comment type="caution">
    <text evidence="2">The sequence shown here is derived from an EMBL/GenBank/DDBJ whole genome shotgun (WGS) entry which is preliminary data.</text>
</comment>
<dbReference type="AlphaFoldDB" id="A0A8H3ITE9"/>
<dbReference type="Pfam" id="PF06985">
    <property type="entry name" value="HET"/>
    <property type="match status" value="1"/>
</dbReference>
<dbReference type="Pfam" id="PF26639">
    <property type="entry name" value="Het-6_barrel"/>
    <property type="match status" value="1"/>
</dbReference>
<protein>
    <recommendedName>
        <fullName evidence="1">Heterokaryon incompatibility domain-containing protein</fullName>
    </recommendedName>
</protein>
<dbReference type="PANTHER" id="PTHR24148:SF64">
    <property type="entry name" value="HETEROKARYON INCOMPATIBILITY DOMAIN-CONTAINING PROTEIN"/>
    <property type="match status" value="1"/>
</dbReference>
<dbReference type="EMBL" id="CAJPDT010000067">
    <property type="protein sequence ID" value="CAF9932785.1"/>
    <property type="molecule type" value="Genomic_DNA"/>
</dbReference>
<evidence type="ECO:0000259" key="1">
    <source>
        <dbReference type="Pfam" id="PF06985"/>
    </source>
</evidence>
<sequence>MNQFNAQAPDARDNIDFPYQTLTRGQIRLLTLHSTEDEPFGLSLSHYPYDAGLEYDALSYAWNPSDEANDPLQVQVRCNATPFELSPNLYQAIKVLAKLKTSRPIWIDYICIDQKNIEEKEWQLPLMGQYYSRAKMVWIWLGRSHGSSKSAMKAMARLALKLPTLRVSRPVTDAWLLENELPQESDSLWDGIDNIYTREWFNRLWTMQEFILATQSIFICGPDIASGVDVVTVAQEFLRLGLMALSRRPRIPHVGYKDGYHFSTSHSRYQEAKNDHGNVPLHLALQLGRFKEAKGSEKHDRVFALLGILHPDIVEKVPVNYKLPWWGLYVEVGKVSLRASEHLDLLTQCQSTWRPNELPFWCPNFSAENEAAPFIHECYFAGYTWCMPCSPHIEFPTEHKTHILVKGTSFITIESVAKLPEKSDIKEDPFQGRIEDIYRMLRCMDEFLEMTRQVIPQSDFQPVPEAFLRTLVADVTEGHKTGHSYEKLKAIWACTQAWKSCMMQNGDTSLLDADTNVAAHAFLDSVLHACRFRRFSVTADHRLAIGPDQVQVGDQILIIRDASMPFVIREHERSGVYRMLGPAYVRGLMMGQVPSMVAAGELEWESFEIA</sequence>
<dbReference type="OrthoDB" id="3557394at2759"/>
<dbReference type="Proteomes" id="UP000664534">
    <property type="component" value="Unassembled WGS sequence"/>
</dbReference>
<name>A0A8H3ITE9_9LECA</name>